<protein>
    <submittedName>
        <fullName evidence="1">Uncharacterized protein</fullName>
    </submittedName>
</protein>
<evidence type="ECO:0000313" key="1">
    <source>
        <dbReference type="EMBL" id="OSQ50409.1"/>
    </source>
</evidence>
<organism evidence="1 2">
    <name type="scientific">Thalassospira alkalitolerans</name>
    <dbReference type="NCBI Taxonomy" id="1293890"/>
    <lineage>
        <taxon>Bacteria</taxon>
        <taxon>Pseudomonadati</taxon>
        <taxon>Pseudomonadota</taxon>
        <taxon>Alphaproteobacteria</taxon>
        <taxon>Rhodospirillales</taxon>
        <taxon>Thalassospiraceae</taxon>
        <taxon>Thalassospira</taxon>
    </lineage>
</organism>
<keyword evidence="2" id="KW-1185">Reference proteome</keyword>
<dbReference type="AlphaFoldDB" id="A0A1Y2LGD7"/>
<gene>
    <name evidence="1" type="ORF">TALK_02885</name>
</gene>
<accession>A0A1Y2LGD7</accession>
<comment type="caution">
    <text evidence="1">The sequence shown here is derived from an EMBL/GenBank/DDBJ whole genome shotgun (WGS) entry which is preliminary data.</text>
</comment>
<proteinExistence type="predicted"/>
<evidence type="ECO:0000313" key="2">
    <source>
        <dbReference type="Proteomes" id="UP000193396"/>
    </source>
</evidence>
<dbReference type="EMBL" id="JFKB01000001">
    <property type="protein sequence ID" value="OSQ50409.1"/>
    <property type="molecule type" value="Genomic_DNA"/>
</dbReference>
<reference evidence="1 2" key="1">
    <citation type="submission" date="2014-03" db="EMBL/GenBank/DDBJ databases">
        <title>The draft genome sequence of Thalassospira alkalitolerans JCM 18968.</title>
        <authorList>
            <person name="Lai Q."/>
            <person name="Shao Z."/>
        </authorList>
    </citation>
    <scope>NUCLEOTIDE SEQUENCE [LARGE SCALE GENOMIC DNA]</scope>
    <source>
        <strain evidence="1 2">JCM 18968</strain>
    </source>
</reference>
<dbReference type="Proteomes" id="UP000193396">
    <property type="component" value="Unassembled WGS sequence"/>
</dbReference>
<name>A0A1Y2LGD7_9PROT</name>
<sequence>MIFVPSMPVLLRAIILNCRRLAKQDDAVFSAVQNPFSVFKGPWINWFCVIFRFDVPVWLPYANCPSIRSI</sequence>